<feature type="transmembrane region" description="Helical" evidence="1">
    <location>
        <begin position="6"/>
        <end position="27"/>
    </location>
</feature>
<evidence type="ECO:0000256" key="1">
    <source>
        <dbReference type="SAM" id="Phobius"/>
    </source>
</evidence>
<keyword evidence="1" id="KW-0812">Transmembrane</keyword>
<organism evidence="2 3">
    <name type="scientific">Bifidobacterium actinocoloniiforme DSM 22766</name>
    <dbReference type="NCBI Taxonomy" id="1437605"/>
    <lineage>
        <taxon>Bacteria</taxon>
        <taxon>Bacillati</taxon>
        <taxon>Actinomycetota</taxon>
        <taxon>Actinomycetes</taxon>
        <taxon>Bifidobacteriales</taxon>
        <taxon>Bifidobacteriaceae</taxon>
        <taxon>Bifidobacterium</taxon>
    </lineage>
</organism>
<keyword evidence="1" id="KW-0472">Membrane</keyword>
<comment type="caution">
    <text evidence="2">The sequence shown here is derived from an EMBL/GenBank/DDBJ whole genome shotgun (WGS) entry which is preliminary data.</text>
</comment>
<dbReference type="STRING" id="1437605.AB656_04115"/>
<sequence>MTARDWWHALAAALAAVLSVWAILWLLAGLAHGVISILHTAVLLACLPAAWRAWARVERAE</sequence>
<dbReference type="AlphaFoldDB" id="A0A086Z1J9"/>
<evidence type="ECO:0000313" key="3">
    <source>
        <dbReference type="Proteomes" id="UP000029015"/>
    </source>
</evidence>
<dbReference type="RefSeq" id="WP_033504774.1">
    <property type="nucleotide sequence ID" value="NZ_CP011786.1"/>
</dbReference>
<keyword evidence="1" id="KW-1133">Transmembrane helix</keyword>
<dbReference type="Proteomes" id="UP000029015">
    <property type="component" value="Unassembled WGS sequence"/>
</dbReference>
<accession>A0A086Z1J9</accession>
<proteinExistence type="predicted"/>
<dbReference type="PATRIC" id="fig|1437605.7.peg.849"/>
<evidence type="ECO:0000313" key="2">
    <source>
        <dbReference type="EMBL" id="KFI40399.1"/>
    </source>
</evidence>
<dbReference type="KEGG" id="bact:AB656_04115"/>
<reference evidence="2 3" key="1">
    <citation type="submission" date="2014-03" db="EMBL/GenBank/DDBJ databases">
        <title>Genomics of Bifidobacteria.</title>
        <authorList>
            <person name="Ventura M."/>
            <person name="Milani C."/>
            <person name="Lugli G.A."/>
        </authorList>
    </citation>
    <scope>NUCLEOTIDE SEQUENCE [LARGE SCALE GENOMIC DNA]</scope>
    <source>
        <strain evidence="2 3">DSM 22766</strain>
    </source>
</reference>
<dbReference type="EMBL" id="JGYK01000001">
    <property type="protein sequence ID" value="KFI40399.1"/>
    <property type="molecule type" value="Genomic_DNA"/>
</dbReference>
<gene>
    <name evidence="2" type="ORF">BACT_1101</name>
</gene>
<name>A0A086Z1J9_9BIFI</name>
<protein>
    <submittedName>
        <fullName evidence="2">Uncharacterized protein</fullName>
    </submittedName>
</protein>
<keyword evidence="3" id="KW-1185">Reference proteome</keyword>
<feature type="transmembrane region" description="Helical" evidence="1">
    <location>
        <begin position="34"/>
        <end position="54"/>
    </location>
</feature>